<accession>A0A845PTT5</accession>
<dbReference type="Proteomes" id="UP000553459">
    <property type="component" value="Unassembled WGS sequence"/>
</dbReference>
<dbReference type="EMBL" id="JAAABJ010000322">
    <property type="protein sequence ID" value="NAW50473.1"/>
    <property type="molecule type" value="Genomic_DNA"/>
</dbReference>
<feature type="domain" description="Fibrobacter succinogenes major paralogous" evidence="3">
    <location>
        <begin position="360"/>
        <end position="562"/>
    </location>
</feature>
<evidence type="ECO:0000313" key="5">
    <source>
        <dbReference type="Proteomes" id="UP000553459"/>
    </source>
</evidence>
<evidence type="ECO:0000256" key="2">
    <source>
        <dbReference type="SAM" id="Phobius"/>
    </source>
</evidence>
<feature type="region of interest" description="Disordered" evidence="1">
    <location>
        <begin position="415"/>
        <end position="436"/>
    </location>
</feature>
<comment type="caution">
    <text evidence="4">The sequence shown here is derived from an EMBL/GenBank/DDBJ whole genome shotgun (WGS) entry which is preliminary data.</text>
</comment>
<feature type="transmembrane region" description="Helical" evidence="2">
    <location>
        <begin position="7"/>
        <end position="26"/>
    </location>
</feature>
<sequence>MKKTKKTRSIGIIGLMLISTTLFFLACRSTSDNLTDTGGQTGAQTAIIKINMLGAAFEDLYTLGPKASLKKTRKSVNRPRNLREEIPFSDDYNLIAELNPVISSNKMHKMAANQDQKTSESAEIQLLPPGIKYKVVVYKDAGEYVTERDYIRGKEKDTEKLILNDGETYTFIAYSINSSSVPPVNFSNPSRKTLETSRLNNLDGSTDFMYFRTDIKVDGGKTNYIHVVLKHQFSQIIAKINSSDTGYQISELKSHINAHYAASNIELADGYNNYLGTRENKDFPLSGLNTYEVNGKAIFNADTDKASLIISSISVGPIKKTNLTLFPDQIKIIPGLKYSLTVRLNPKDILLTYKGQSAARINGKIWMRHNLGANTSLDPDQSPSVAGLHGNYYQYGRNAFVAGGTDTRMNGNFNGHSASPRDWNSGTELAPIKTDKDPCPEGYRVPTYKEFSELIDATIQSSHGQWSRGYANYTAAKVFTSKDNKNVKLTFPSQGVFSVTGVANVEPYRQSGLQDRGIAGIYWASTIDGNIHYLYHLQNRSTVGVLGGNTAFRAQARNVRCIAEK</sequence>
<gene>
    <name evidence="4" type="ORF">GNY06_03410</name>
</gene>
<dbReference type="InterPro" id="IPR011871">
    <property type="entry name" value="Fib_succ_major"/>
</dbReference>
<evidence type="ECO:0000259" key="3">
    <source>
        <dbReference type="Pfam" id="PF09603"/>
    </source>
</evidence>
<feature type="compositionally biased region" description="Polar residues" evidence="1">
    <location>
        <begin position="415"/>
        <end position="427"/>
    </location>
</feature>
<dbReference type="PROSITE" id="PS51257">
    <property type="entry name" value="PROKAR_LIPOPROTEIN"/>
    <property type="match status" value="1"/>
</dbReference>
<evidence type="ECO:0000256" key="1">
    <source>
        <dbReference type="SAM" id="MobiDB-lite"/>
    </source>
</evidence>
<protein>
    <recommendedName>
        <fullName evidence="3">Fibrobacter succinogenes major paralogous domain-containing protein</fullName>
    </recommendedName>
</protein>
<evidence type="ECO:0000313" key="4">
    <source>
        <dbReference type="EMBL" id="NAW50473.1"/>
    </source>
</evidence>
<dbReference type="Pfam" id="PF09603">
    <property type="entry name" value="Fib_succ_major"/>
    <property type="match status" value="1"/>
</dbReference>
<keyword evidence="5" id="KW-1185">Reference proteome</keyword>
<keyword evidence="2" id="KW-0472">Membrane</keyword>
<organism evidence="4 5">
    <name type="scientific">Elizabethkingia argenteiflava</name>
    <dbReference type="NCBI Taxonomy" id="2681556"/>
    <lineage>
        <taxon>Bacteria</taxon>
        <taxon>Pseudomonadati</taxon>
        <taxon>Bacteroidota</taxon>
        <taxon>Flavobacteriia</taxon>
        <taxon>Flavobacteriales</taxon>
        <taxon>Weeksellaceae</taxon>
        <taxon>Elizabethkingia</taxon>
    </lineage>
</organism>
<keyword evidence="2" id="KW-0812">Transmembrane</keyword>
<dbReference type="RefSeq" id="WP_166518815.1">
    <property type="nucleotide sequence ID" value="NZ_JAAABJ010000322.1"/>
</dbReference>
<dbReference type="AlphaFoldDB" id="A0A845PTT5"/>
<name>A0A845PTT5_9FLAO</name>
<reference evidence="4 5" key="1">
    <citation type="submission" date="2019-11" db="EMBL/GenBank/DDBJ databases">
        <title>Characterization of Elizabethkingia argenteiflava sp. nov., isolated from inner surface of Soybean Pods.</title>
        <authorList>
            <person name="Mo S."/>
        </authorList>
    </citation>
    <scope>NUCLEOTIDE SEQUENCE [LARGE SCALE GENOMIC DNA]</scope>
    <source>
        <strain evidence="4 5">YB22</strain>
    </source>
</reference>
<keyword evidence="2" id="KW-1133">Transmembrane helix</keyword>
<proteinExistence type="predicted"/>